<organism evidence="1 2">
    <name type="scientific">Metallibacterium scheffleri</name>
    <dbReference type="NCBI Taxonomy" id="993689"/>
    <lineage>
        <taxon>Bacteria</taxon>
        <taxon>Pseudomonadati</taxon>
        <taxon>Pseudomonadota</taxon>
        <taxon>Gammaproteobacteria</taxon>
        <taxon>Lysobacterales</taxon>
        <taxon>Rhodanobacteraceae</taxon>
        <taxon>Metallibacterium</taxon>
    </lineage>
</organism>
<comment type="caution">
    <text evidence="1">The sequence shown here is derived from an EMBL/GenBank/DDBJ whole genome shotgun (WGS) entry which is preliminary data.</text>
</comment>
<dbReference type="AlphaFoldDB" id="A0A4V3UTE2"/>
<dbReference type="Pfam" id="PF07103">
    <property type="entry name" value="DUF1365"/>
    <property type="match status" value="1"/>
</dbReference>
<name>A0A4V3UTE2_9GAMM</name>
<protein>
    <submittedName>
        <fullName evidence="1">Chromosome partitioning protein ParA</fullName>
    </submittedName>
</protein>
<evidence type="ECO:0000313" key="2">
    <source>
        <dbReference type="Proteomes" id="UP000307749"/>
    </source>
</evidence>
<proteinExistence type="predicted"/>
<keyword evidence="2" id="KW-1185">Reference proteome</keyword>
<gene>
    <name evidence="1" type="ORF">B1806_08855</name>
</gene>
<evidence type="ECO:0000313" key="1">
    <source>
        <dbReference type="EMBL" id="THD10331.1"/>
    </source>
</evidence>
<dbReference type="Proteomes" id="UP000307749">
    <property type="component" value="Unassembled WGS sequence"/>
</dbReference>
<dbReference type="PANTHER" id="PTHR33973:SF4">
    <property type="entry name" value="OS07G0153300 PROTEIN"/>
    <property type="match status" value="1"/>
</dbReference>
<accession>A0A4V3UTE2</accession>
<reference evidence="1 2" key="1">
    <citation type="submission" date="2017-02" db="EMBL/GenBank/DDBJ databases">
        <title>Whole genome sequencing of Metallibacterium scheffleri DSM 24874 (T).</title>
        <authorList>
            <person name="Kumar S."/>
            <person name="Patil P."/>
            <person name="Patil P.B."/>
        </authorList>
    </citation>
    <scope>NUCLEOTIDE SEQUENCE [LARGE SCALE GENOMIC DNA]</scope>
    <source>
        <strain evidence="1 2">DSM 24874</strain>
    </source>
</reference>
<sequence>MNARLQHTADTATQDRSATVLPTSSLLHSAIYTGWVQHRREQPHAHAFRYRVAMLYLDLDEIEHVFDGRLLWSNERSNLAAFHREDYLGPIDIPLHEAVRLRVFGATQVYPRGPIRLLTHPRYFGYVFNPVSFYYCYAEDGQTLQAIVAEITNTPWRERHAYVLQIVNAQIHGRALHWHFAKRFHVSPFMPMDCDYAWALTPPGADLLVHMKVLRQGQHQFDASLKLQRQALDGRGLARVLLRYPAMTMKVILAIHWQALLIFLRRNPVHDRAGATAQPRTRPRGHE</sequence>
<dbReference type="STRING" id="993689.GCA_002077135_02951"/>
<dbReference type="EMBL" id="MWQO01000029">
    <property type="protein sequence ID" value="THD10331.1"/>
    <property type="molecule type" value="Genomic_DNA"/>
</dbReference>
<dbReference type="PANTHER" id="PTHR33973">
    <property type="entry name" value="OS07G0153300 PROTEIN"/>
    <property type="match status" value="1"/>
</dbReference>
<dbReference type="InterPro" id="IPR010775">
    <property type="entry name" value="DUF1365"/>
</dbReference>